<dbReference type="Proteomes" id="UP000257109">
    <property type="component" value="Unassembled WGS sequence"/>
</dbReference>
<comment type="caution">
    <text evidence="1">The sequence shown here is derived from an EMBL/GenBank/DDBJ whole genome shotgun (WGS) entry which is preliminary data.</text>
</comment>
<feature type="non-terminal residue" evidence="1">
    <location>
        <position position="1"/>
    </location>
</feature>
<evidence type="ECO:0000313" key="2">
    <source>
        <dbReference type="Proteomes" id="UP000257109"/>
    </source>
</evidence>
<evidence type="ECO:0000313" key="1">
    <source>
        <dbReference type="EMBL" id="RDX97950.1"/>
    </source>
</evidence>
<organism evidence="1 2">
    <name type="scientific">Mucuna pruriens</name>
    <name type="common">Velvet bean</name>
    <name type="synonym">Dolichos pruriens</name>
    <dbReference type="NCBI Taxonomy" id="157652"/>
    <lineage>
        <taxon>Eukaryota</taxon>
        <taxon>Viridiplantae</taxon>
        <taxon>Streptophyta</taxon>
        <taxon>Embryophyta</taxon>
        <taxon>Tracheophyta</taxon>
        <taxon>Spermatophyta</taxon>
        <taxon>Magnoliopsida</taxon>
        <taxon>eudicotyledons</taxon>
        <taxon>Gunneridae</taxon>
        <taxon>Pentapetalae</taxon>
        <taxon>rosids</taxon>
        <taxon>fabids</taxon>
        <taxon>Fabales</taxon>
        <taxon>Fabaceae</taxon>
        <taxon>Papilionoideae</taxon>
        <taxon>50 kb inversion clade</taxon>
        <taxon>NPAAA clade</taxon>
        <taxon>indigoferoid/millettioid clade</taxon>
        <taxon>Phaseoleae</taxon>
        <taxon>Mucuna</taxon>
    </lineage>
</organism>
<proteinExistence type="predicted"/>
<keyword evidence="2" id="KW-1185">Reference proteome</keyword>
<sequence>MDKNIIDAASGGALMDKTLRSHPIESGKRSWHNRQPEVGEATNRVNIIGEAAHCQTTSIGRTVEMEHPIDMCPTFQETEPDSAECVGAIGSTIGKSTFDGKVDEISTKLKRHGARFKNAARVPLPIPAWTIPTRRSKTNEDVLKMFRRVEINIPFFDAIKQIPKYAKFLKELCIHKRKKLKGGVETRGIVSALTKHEDVTTRSKQVWPKKCRNPGIFSVPCTIGGCTFTDAMLELGASINVMLASIYKSLNFGDL</sequence>
<dbReference type="OrthoDB" id="913488at2759"/>
<dbReference type="AlphaFoldDB" id="A0A371H584"/>
<dbReference type="PANTHER" id="PTHR33067:SF9">
    <property type="entry name" value="RNA-DIRECTED DNA POLYMERASE"/>
    <property type="match status" value="1"/>
</dbReference>
<dbReference type="PANTHER" id="PTHR33067">
    <property type="entry name" value="RNA-DIRECTED DNA POLYMERASE-RELATED"/>
    <property type="match status" value="1"/>
</dbReference>
<reference evidence="1" key="1">
    <citation type="submission" date="2018-05" db="EMBL/GenBank/DDBJ databases">
        <title>Draft genome of Mucuna pruriens seed.</title>
        <authorList>
            <person name="Nnadi N.E."/>
            <person name="Vos R."/>
            <person name="Hasami M.H."/>
            <person name="Devisetty U.K."/>
            <person name="Aguiy J.C."/>
        </authorList>
    </citation>
    <scope>NUCLEOTIDE SEQUENCE [LARGE SCALE GENOMIC DNA]</scope>
    <source>
        <strain evidence="1">JCA_2017</strain>
    </source>
</reference>
<accession>A0A371H584</accession>
<name>A0A371H584_MUCPR</name>
<protein>
    <submittedName>
        <fullName evidence="1">Uncharacterized protein</fullName>
    </submittedName>
</protein>
<gene>
    <name evidence="1" type="ORF">CR513_19212</name>
</gene>
<dbReference type="EMBL" id="QJKJ01003543">
    <property type="protein sequence ID" value="RDX97950.1"/>
    <property type="molecule type" value="Genomic_DNA"/>
</dbReference>